<comment type="caution">
    <text evidence="3">The sequence shown here is derived from an EMBL/GenBank/DDBJ whole genome shotgun (WGS) entry which is preliminary data.</text>
</comment>
<evidence type="ECO:0000313" key="4">
    <source>
        <dbReference type="Proteomes" id="UP000289775"/>
    </source>
</evidence>
<comment type="similarity">
    <text evidence="1">Belongs to the ribosome association toxin RatA family.</text>
</comment>
<keyword evidence="4" id="KW-1185">Reference proteome</keyword>
<dbReference type="PANTHER" id="PTHR33824">
    <property type="entry name" value="POLYKETIDE CYCLASE/DEHYDRASE AND LIPID TRANSPORT SUPERFAMILY PROTEIN"/>
    <property type="match status" value="1"/>
</dbReference>
<protein>
    <submittedName>
        <fullName evidence="3">Cyclase/dehydrase</fullName>
    </submittedName>
</protein>
<dbReference type="EMBL" id="JUIW01000008">
    <property type="protein sequence ID" value="RYJ42104.1"/>
    <property type="molecule type" value="Genomic_DNA"/>
</dbReference>
<organism evidence="3 4">
    <name type="scientific">Flavobacterium beibuense</name>
    <dbReference type="NCBI Taxonomy" id="657326"/>
    <lineage>
        <taxon>Bacteria</taxon>
        <taxon>Pseudomonadati</taxon>
        <taxon>Bacteroidota</taxon>
        <taxon>Flavobacteriia</taxon>
        <taxon>Flavobacteriales</taxon>
        <taxon>Flavobacteriaceae</taxon>
        <taxon>Flavobacterium</taxon>
    </lineage>
</organism>
<dbReference type="AlphaFoldDB" id="A0A444W8B3"/>
<evidence type="ECO:0000259" key="2">
    <source>
        <dbReference type="Pfam" id="PF03364"/>
    </source>
</evidence>
<dbReference type="InterPro" id="IPR023393">
    <property type="entry name" value="START-like_dom_sf"/>
</dbReference>
<dbReference type="Gene3D" id="3.30.530.20">
    <property type="match status" value="1"/>
</dbReference>
<dbReference type="InterPro" id="IPR005031">
    <property type="entry name" value="COQ10_START"/>
</dbReference>
<accession>A0A444W8B3</accession>
<dbReference type="CDD" id="cd07817">
    <property type="entry name" value="SRPBCC_8"/>
    <property type="match status" value="1"/>
</dbReference>
<feature type="domain" description="Coenzyme Q-binding protein COQ10 START" evidence="2">
    <location>
        <begin position="104"/>
        <end position="219"/>
    </location>
</feature>
<evidence type="ECO:0000313" key="3">
    <source>
        <dbReference type="EMBL" id="RYJ42104.1"/>
    </source>
</evidence>
<dbReference type="SUPFAM" id="SSF55961">
    <property type="entry name" value="Bet v1-like"/>
    <property type="match status" value="1"/>
</dbReference>
<dbReference type="Pfam" id="PF03364">
    <property type="entry name" value="Polyketide_cyc"/>
    <property type="match status" value="1"/>
</dbReference>
<gene>
    <name evidence="3" type="ORF">NU09_2508</name>
</gene>
<reference evidence="3 4" key="1">
    <citation type="submission" date="2014-12" db="EMBL/GenBank/DDBJ databases">
        <title>Genome sequence of Flavobacterium beibuense RSKm HC5.</title>
        <authorList>
            <person name="Kim J.F."/>
            <person name="Song J.Y."/>
            <person name="Kwak M.-J."/>
            <person name="Lee S.-W."/>
        </authorList>
    </citation>
    <scope>NUCLEOTIDE SEQUENCE [LARGE SCALE GENOMIC DNA]</scope>
    <source>
        <strain evidence="3 4">RSKm HC5</strain>
    </source>
</reference>
<dbReference type="InterPro" id="IPR047137">
    <property type="entry name" value="ORF3"/>
</dbReference>
<name>A0A444W8B3_9FLAO</name>
<sequence length="252" mass="28335">MSTAMPLVFLGYNYLLMKNLLNIQLPELKKNISTIERLVSVLGGSYLLYDSLRHKRGVAEYGAAGFMLFRGLSGYCPASHLGERILNKNYSHTSNINIHTRMVISKPVDEVYNFWRHLGNLPLFMEHLESVAVLGDTLSEWKAILPGGLGTVKWKAEIVAEEPYRFIGWQSLPGSKIKNAGKVQFKDAGELGTLVHVVFSYHAPLGSVGEEIARLLTPTFEKTIRKDILAFKRFMETGVAKKISQETNKIYM</sequence>
<evidence type="ECO:0000256" key="1">
    <source>
        <dbReference type="ARBA" id="ARBA00008918"/>
    </source>
</evidence>
<proteinExistence type="inferred from homology"/>
<dbReference type="Proteomes" id="UP000289775">
    <property type="component" value="Unassembled WGS sequence"/>
</dbReference>
<dbReference type="PANTHER" id="PTHR33824:SF7">
    <property type="entry name" value="POLYKETIDE CYCLASE_DEHYDRASE AND LIPID TRANSPORT SUPERFAMILY PROTEIN"/>
    <property type="match status" value="1"/>
</dbReference>